<organism evidence="2 3">
    <name type="scientific">Streptomyces gulbargensis</name>
    <dbReference type="NCBI Taxonomy" id="364901"/>
    <lineage>
        <taxon>Bacteria</taxon>
        <taxon>Bacillati</taxon>
        <taxon>Actinomycetota</taxon>
        <taxon>Actinomycetes</taxon>
        <taxon>Kitasatosporales</taxon>
        <taxon>Streptomycetaceae</taxon>
        <taxon>Streptomyces</taxon>
    </lineage>
</organism>
<feature type="region of interest" description="Disordered" evidence="1">
    <location>
        <begin position="118"/>
        <end position="138"/>
    </location>
</feature>
<evidence type="ECO:0000313" key="2">
    <source>
        <dbReference type="EMBL" id="GAA3918221.1"/>
    </source>
</evidence>
<reference evidence="3" key="1">
    <citation type="journal article" date="2019" name="Int. J. Syst. Evol. Microbiol.">
        <title>The Global Catalogue of Microorganisms (GCM) 10K type strain sequencing project: providing services to taxonomists for standard genome sequencing and annotation.</title>
        <authorList>
            <consortium name="The Broad Institute Genomics Platform"/>
            <consortium name="The Broad Institute Genome Sequencing Center for Infectious Disease"/>
            <person name="Wu L."/>
            <person name="Ma J."/>
        </authorList>
    </citation>
    <scope>NUCLEOTIDE SEQUENCE [LARGE SCALE GENOMIC DNA]</scope>
    <source>
        <strain evidence="3">JCM 16956</strain>
    </source>
</reference>
<sequence>MFTDAVALFCPVPGRDPRACRTLRGQAEDRWPTKGTLDLRHHLREARAGVRGTTAGGGAHCWAPPPARTRDAGPMAAYDFTRRLEAIAAWYGDVLTDLYPAGPDRDVKQLLLAVGEGAPGPGAVRTATSGRGPMSFSS</sequence>
<evidence type="ECO:0000313" key="3">
    <source>
        <dbReference type="Proteomes" id="UP001501000"/>
    </source>
</evidence>
<protein>
    <submittedName>
        <fullName evidence="2">Uncharacterized protein</fullName>
    </submittedName>
</protein>
<dbReference type="Proteomes" id="UP001501000">
    <property type="component" value="Unassembled WGS sequence"/>
</dbReference>
<evidence type="ECO:0000256" key="1">
    <source>
        <dbReference type="SAM" id="MobiDB-lite"/>
    </source>
</evidence>
<proteinExistence type="predicted"/>
<dbReference type="EMBL" id="BAABAJ010000008">
    <property type="protein sequence ID" value="GAA3918221.1"/>
    <property type="molecule type" value="Genomic_DNA"/>
</dbReference>
<gene>
    <name evidence="2" type="ORF">GCM10022244_29300</name>
</gene>
<accession>A0ABP7M9H7</accession>
<name>A0ABP7M9H7_9ACTN</name>
<keyword evidence="3" id="KW-1185">Reference proteome</keyword>
<comment type="caution">
    <text evidence="2">The sequence shown here is derived from an EMBL/GenBank/DDBJ whole genome shotgun (WGS) entry which is preliminary data.</text>
</comment>